<dbReference type="Pfam" id="PF12802">
    <property type="entry name" value="MarR_2"/>
    <property type="match status" value="1"/>
</dbReference>
<evidence type="ECO:0000313" key="3">
    <source>
        <dbReference type="EMBL" id="EDP14114.1"/>
    </source>
</evidence>
<dbReference type="InterPro" id="IPR036390">
    <property type="entry name" value="WH_DNA-bd_sf"/>
</dbReference>
<dbReference type="Proteomes" id="UP000005396">
    <property type="component" value="Unassembled WGS sequence"/>
</dbReference>
<feature type="domain" description="HTH marR-type" evidence="2">
    <location>
        <begin position="40"/>
        <end position="76"/>
    </location>
</feature>
<dbReference type="PaxDb" id="411902-CLOBOL_05506"/>
<evidence type="ECO:0000313" key="4">
    <source>
        <dbReference type="Proteomes" id="UP000005396"/>
    </source>
</evidence>
<gene>
    <name evidence="3" type="ORF">CLOBOL_05506</name>
</gene>
<proteinExistence type="predicted"/>
<name>A8RZV1_ENTBW</name>
<reference evidence="3 4" key="1">
    <citation type="submission" date="2007-08" db="EMBL/GenBank/DDBJ databases">
        <authorList>
            <person name="Fulton L."/>
            <person name="Clifton S."/>
            <person name="Fulton B."/>
            <person name="Xu J."/>
            <person name="Minx P."/>
            <person name="Pepin K.H."/>
            <person name="Johnson M."/>
            <person name="Thiruvilangam P."/>
            <person name="Bhonagiri V."/>
            <person name="Nash W.E."/>
            <person name="Mardis E.R."/>
            <person name="Wilson R.K."/>
        </authorList>
    </citation>
    <scope>NUCLEOTIDE SEQUENCE [LARGE SCALE GENOMIC DNA]</scope>
    <source>
        <strain evidence="4">ATCC BAA-613 / DSM 15670 / CCUG 46953 / JCM 12243 / WAL 16351</strain>
    </source>
</reference>
<protein>
    <recommendedName>
        <fullName evidence="2">HTH marR-type domain-containing protein</fullName>
    </recommendedName>
</protein>
<dbReference type="AlphaFoldDB" id="A8RZV1"/>
<evidence type="ECO:0000259" key="2">
    <source>
        <dbReference type="Pfam" id="PF12802"/>
    </source>
</evidence>
<dbReference type="eggNOG" id="ENOG502Z7UI">
    <property type="taxonomic scope" value="Bacteria"/>
</dbReference>
<organism evidence="3 4">
    <name type="scientific">Enterocloster bolteae (strain ATCC BAA-613 / DSM 15670 / CCUG 46953 / JCM 12243 / WAL 16351)</name>
    <name type="common">Clostridium bolteae</name>
    <dbReference type="NCBI Taxonomy" id="411902"/>
    <lineage>
        <taxon>Bacteria</taxon>
        <taxon>Bacillati</taxon>
        <taxon>Bacillota</taxon>
        <taxon>Clostridia</taxon>
        <taxon>Lachnospirales</taxon>
        <taxon>Lachnospiraceae</taxon>
        <taxon>Enterocloster</taxon>
    </lineage>
</organism>
<accession>A8RZV1</accession>
<dbReference type="HOGENOM" id="CLU_079020_0_0_9"/>
<evidence type="ECO:0000256" key="1">
    <source>
        <dbReference type="SAM" id="MobiDB-lite"/>
    </source>
</evidence>
<reference evidence="3 4" key="2">
    <citation type="submission" date="2007-09" db="EMBL/GenBank/DDBJ databases">
        <title>Draft genome sequence of Clostridium bolteae (ATCC BAA-613).</title>
        <authorList>
            <person name="Sudarsanam P."/>
            <person name="Ley R."/>
            <person name="Guruge J."/>
            <person name="Turnbaugh P.J."/>
            <person name="Mahowald M."/>
            <person name="Liep D."/>
            <person name="Gordon J."/>
        </authorList>
    </citation>
    <scope>NUCLEOTIDE SEQUENCE [LARGE SCALE GENOMIC DNA]</scope>
    <source>
        <strain evidence="4">ATCC BAA-613 / DSM 15670 / CCUG 46953 / JCM 12243 / WAL 16351</strain>
    </source>
</reference>
<dbReference type="InterPro" id="IPR000835">
    <property type="entry name" value="HTH_MarR-typ"/>
</dbReference>
<dbReference type="SUPFAM" id="SSF46785">
    <property type="entry name" value="Winged helix' DNA-binding domain"/>
    <property type="match status" value="1"/>
</dbReference>
<dbReference type="GO" id="GO:0003700">
    <property type="term" value="F:DNA-binding transcription factor activity"/>
    <property type="evidence" value="ECO:0007669"/>
    <property type="project" value="InterPro"/>
</dbReference>
<feature type="compositionally biased region" description="Basic and acidic residues" evidence="1">
    <location>
        <begin position="248"/>
        <end position="259"/>
    </location>
</feature>
<sequence length="259" mass="29206">MGKCSEMDIILDMWIHAIYNDPQVQGSDVGPVVYFRDHTGRPLITCRELALRWGLSKSSISRLLKKLESHEYLTVVSFTGTHGSVLYLQGYLSTMFSISDVMVDKEEVSLTFQLPVTLDDEASRCLSEADIGKSLADILPETEQIYVSDNTDSVPETHILKIIQKSAKVLAAQGVFCCECSKSKYKLYRLSACRRDIYRYSLQIGCSESNIVYHFELSIQPMLQSDPSIKFDDAVPGASPVQKQTTNSHEEEHYETDKQ</sequence>
<dbReference type="EMBL" id="ABCC02000041">
    <property type="protein sequence ID" value="EDP14114.1"/>
    <property type="molecule type" value="Genomic_DNA"/>
</dbReference>
<comment type="caution">
    <text evidence="3">The sequence shown here is derived from an EMBL/GenBank/DDBJ whole genome shotgun (WGS) entry which is preliminary data.</text>
</comment>
<feature type="region of interest" description="Disordered" evidence="1">
    <location>
        <begin position="230"/>
        <end position="259"/>
    </location>
</feature>